<dbReference type="EMBL" id="CM047585">
    <property type="protein sequence ID" value="KAI9910498.1"/>
    <property type="molecule type" value="Genomic_DNA"/>
</dbReference>
<evidence type="ECO:0000313" key="2">
    <source>
        <dbReference type="Proteomes" id="UP001163321"/>
    </source>
</evidence>
<sequence>MDTTSNGSPTSSYRQATTPIVDSMALSRPLHLRRRKLEIDVIESGNMSGPQWQFPTMGTSEELHVPLDQLAAIQRELDTPRAYLRKLPATAICGNDILASVFYSASSVAAKLMPVSVLFVSIVLFAFRFIYEEVVTAIPLNGGTYNALLNTTSKRTTAVAACLSILSYVATAVASTTTGVRYLNNQVTVPIVGYHSLTRCVCSLDCHGHVRFLPRSATRNGRHLMLAMSSAEPNALSSKVKLPTTITSTPRCNHSEPDEEKPRRGRRRLFHDEAQRKARRKAQCKLNQRSYRARQKGRISTLSLETEGLNDHLQDLRDYQEFLKAYFLPDYDEHEEDVRPMLVVKYFFWAFRVGFALSSAESSALQERFIRLVAVPDVIAQGAMTNGIDALLLQLKRYTSCHGSFEMREDEVKVVCRPRRQAAVGPGDEIMWIVQARGSLKLRVSRDTLMLVFPHVLRDHDTLAQQVVGQTIEPAFSSDFYFNANAKVTKLDQRTDFTGAFYRLLGRTDDVLKFMEGALISPFSELGFDPQGTTIRASAPRRCKQLSLKFILTG</sequence>
<keyword evidence="2" id="KW-1185">Reference proteome</keyword>
<name>A0ACC0VXC3_9STRA</name>
<evidence type="ECO:0000313" key="1">
    <source>
        <dbReference type="EMBL" id="KAI9910498.1"/>
    </source>
</evidence>
<proteinExistence type="predicted"/>
<accession>A0ACC0VXC3</accession>
<gene>
    <name evidence="1" type="ORF">PsorP6_010961</name>
</gene>
<dbReference type="Proteomes" id="UP001163321">
    <property type="component" value="Chromosome 6"/>
</dbReference>
<protein>
    <submittedName>
        <fullName evidence="1">Uncharacterized protein</fullName>
    </submittedName>
</protein>
<comment type="caution">
    <text evidence="1">The sequence shown here is derived from an EMBL/GenBank/DDBJ whole genome shotgun (WGS) entry which is preliminary data.</text>
</comment>
<reference evidence="1 2" key="1">
    <citation type="journal article" date="2022" name="bioRxiv">
        <title>The genome of the oomycete Peronosclerospora sorghi, a cosmopolitan pathogen of maize and sorghum, is inflated with dispersed pseudogenes.</title>
        <authorList>
            <person name="Fletcher K."/>
            <person name="Martin F."/>
            <person name="Isakeit T."/>
            <person name="Cavanaugh K."/>
            <person name="Magill C."/>
            <person name="Michelmore R."/>
        </authorList>
    </citation>
    <scope>NUCLEOTIDE SEQUENCE [LARGE SCALE GENOMIC DNA]</scope>
    <source>
        <strain evidence="1">P6</strain>
    </source>
</reference>
<organism evidence="1 2">
    <name type="scientific">Peronosclerospora sorghi</name>
    <dbReference type="NCBI Taxonomy" id="230839"/>
    <lineage>
        <taxon>Eukaryota</taxon>
        <taxon>Sar</taxon>
        <taxon>Stramenopiles</taxon>
        <taxon>Oomycota</taxon>
        <taxon>Peronosporomycetes</taxon>
        <taxon>Peronosporales</taxon>
        <taxon>Peronosporaceae</taxon>
        <taxon>Peronosclerospora</taxon>
    </lineage>
</organism>